<dbReference type="Proteomes" id="UP000291259">
    <property type="component" value="Chromosome"/>
</dbReference>
<dbReference type="InterPro" id="IPR009937">
    <property type="entry name" value="Phage_holin_3_6"/>
</dbReference>
<dbReference type="OrthoDB" id="5122083at2"/>
<feature type="transmembrane region" description="Helical" evidence="1">
    <location>
        <begin position="50"/>
        <end position="74"/>
    </location>
</feature>
<proteinExistence type="predicted"/>
<dbReference type="AlphaFoldDB" id="A0A4P6FA20"/>
<evidence type="ECO:0000313" key="2">
    <source>
        <dbReference type="EMBL" id="QAY72465.1"/>
    </source>
</evidence>
<dbReference type="KEGG" id="agf:ET445_03025"/>
<keyword evidence="1" id="KW-1133">Transmembrane helix</keyword>
<dbReference type="RefSeq" id="WP_129188714.1">
    <property type="nucleotide sequence ID" value="NZ_CP035491.1"/>
</dbReference>
<gene>
    <name evidence="2" type="ORF">ET445_03025</name>
</gene>
<name>A0A4P6FA20_9MICO</name>
<keyword evidence="3" id="KW-1185">Reference proteome</keyword>
<reference evidence="2 3" key="1">
    <citation type="submission" date="2019-01" db="EMBL/GenBank/DDBJ databases">
        <title>Genome sequencing of strain FW100M-8.</title>
        <authorList>
            <person name="Heo J."/>
            <person name="Kim S.-J."/>
            <person name="Kim J.-S."/>
            <person name="Hong S.-B."/>
            <person name="Kwon S.-W."/>
        </authorList>
    </citation>
    <scope>NUCLEOTIDE SEQUENCE [LARGE SCALE GENOMIC DNA]</scope>
    <source>
        <strain evidence="2 3">FW100M-8</strain>
    </source>
</reference>
<keyword evidence="1" id="KW-0472">Membrane</keyword>
<accession>A0A4P6FA20</accession>
<evidence type="ECO:0000256" key="1">
    <source>
        <dbReference type="SAM" id="Phobius"/>
    </source>
</evidence>
<dbReference type="EMBL" id="CP035491">
    <property type="protein sequence ID" value="QAY72465.1"/>
    <property type="molecule type" value="Genomic_DNA"/>
</dbReference>
<keyword evidence="1" id="KW-0812">Transmembrane</keyword>
<feature type="transmembrane region" description="Helical" evidence="1">
    <location>
        <begin position="80"/>
        <end position="105"/>
    </location>
</feature>
<protein>
    <submittedName>
        <fullName evidence="2">Phage holin family protein</fullName>
    </submittedName>
</protein>
<sequence>MSAEREDERSLFTLIGQLPDTVSNLVRAEVDQAKAELGYKAKHFGIGSGFFVAVLVLLPFLFFCLLAAAIFALALVMPAWAAALVVAGAILLVMAGLVGIGLLNFKRGAEPLESIESLKSDLDALKGTGDYDRRY</sequence>
<organism evidence="2 3">
    <name type="scientific">Agromyces protaetiae</name>
    <dbReference type="NCBI Taxonomy" id="2509455"/>
    <lineage>
        <taxon>Bacteria</taxon>
        <taxon>Bacillati</taxon>
        <taxon>Actinomycetota</taxon>
        <taxon>Actinomycetes</taxon>
        <taxon>Micrococcales</taxon>
        <taxon>Microbacteriaceae</taxon>
        <taxon>Agromyces</taxon>
    </lineage>
</organism>
<dbReference type="Pfam" id="PF07332">
    <property type="entry name" value="Phage_holin_3_6"/>
    <property type="match status" value="1"/>
</dbReference>
<evidence type="ECO:0000313" key="3">
    <source>
        <dbReference type="Proteomes" id="UP000291259"/>
    </source>
</evidence>